<evidence type="ECO:0000313" key="3">
    <source>
        <dbReference type="Proteomes" id="UP000290288"/>
    </source>
</evidence>
<evidence type="ECO:0000256" key="1">
    <source>
        <dbReference type="SAM" id="MobiDB-lite"/>
    </source>
</evidence>
<comment type="caution">
    <text evidence="2">The sequence shown here is derived from an EMBL/GenBank/DDBJ whole genome shotgun (WGS) entry which is preliminary data.</text>
</comment>
<evidence type="ECO:0000313" key="2">
    <source>
        <dbReference type="EMBL" id="RXW13913.1"/>
    </source>
</evidence>
<dbReference type="OrthoDB" id="5569250at2759"/>
<reference evidence="2 3" key="1">
    <citation type="submission" date="2019-01" db="EMBL/GenBank/DDBJ databases">
        <title>Draft genome sequence of Psathyrella aberdarensis IHI B618.</title>
        <authorList>
            <person name="Buettner E."/>
            <person name="Kellner H."/>
        </authorList>
    </citation>
    <scope>NUCLEOTIDE SEQUENCE [LARGE SCALE GENOMIC DNA]</scope>
    <source>
        <strain evidence="2 3">IHI B618</strain>
    </source>
</reference>
<name>A0A4Q2D3P8_9AGAR</name>
<proteinExistence type="predicted"/>
<keyword evidence="3" id="KW-1185">Reference proteome</keyword>
<sequence length="260" mass="29466">MADPPPLSFDYVPATTNDGISPSVSSDTRGGPPRTPTQTSFADPLPFNSVDTEILVDNARVFARRQLKSTPSEKPILRNSFDSDVQEQKTLLKDELVRSSIALPKESTFASSLYHEAATRKRIGEFLKETEVYDMEQKRWKLPQSSENLEEKEMYKPLVKLLNAILEWFWKKVVVELGKDLSEAIDTSATPLWHKESVETGQFSRPDISIKSDGPSFQLPHRKTKDNIGFSNMATCFEVKVENQRKGLMKELLQLAVYAR</sequence>
<organism evidence="2 3">
    <name type="scientific">Candolleomyces aberdarensis</name>
    <dbReference type="NCBI Taxonomy" id="2316362"/>
    <lineage>
        <taxon>Eukaryota</taxon>
        <taxon>Fungi</taxon>
        <taxon>Dikarya</taxon>
        <taxon>Basidiomycota</taxon>
        <taxon>Agaricomycotina</taxon>
        <taxon>Agaricomycetes</taxon>
        <taxon>Agaricomycetidae</taxon>
        <taxon>Agaricales</taxon>
        <taxon>Agaricineae</taxon>
        <taxon>Psathyrellaceae</taxon>
        <taxon>Candolleomyces</taxon>
    </lineage>
</organism>
<dbReference type="AlphaFoldDB" id="A0A4Q2D3P8"/>
<dbReference type="EMBL" id="SDEE01000802">
    <property type="protein sequence ID" value="RXW13913.1"/>
    <property type="molecule type" value="Genomic_DNA"/>
</dbReference>
<feature type="compositionally biased region" description="Polar residues" evidence="1">
    <location>
        <begin position="14"/>
        <end position="27"/>
    </location>
</feature>
<dbReference type="Proteomes" id="UP000290288">
    <property type="component" value="Unassembled WGS sequence"/>
</dbReference>
<protein>
    <submittedName>
        <fullName evidence="2">Uncharacterized protein</fullName>
    </submittedName>
</protein>
<gene>
    <name evidence="2" type="ORF">EST38_g11941</name>
</gene>
<feature type="region of interest" description="Disordered" evidence="1">
    <location>
        <begin position="1"/>
        <end position="44"/>
    </location>
</feature>
<accession>A0A4Q2D3P8</accession>